<reference evidence="1" key="3">
    <citation type="submission" date="2022-12" db="EMBL/GenBank/DDBJ databases">
        <title>Whole genome sequencing of Borrelia miyamotoi strains isolated at the Russian territory.</title>
        <authorList>
            <person name="Kuleshov K.V."/>
            <person name="Platonov A.E."/>
            <person name="Goptar I.A."/>
            <person name="Shipulin G.A."/>
            <person name="Markelov M.L."/>
            <person name="Koetsveld J."/>
            <person name="Kolyasnikova N.M."/>
            <person name="Sarksyan D.S."/>
            <person name="Toporkova M.G."/>
            <person name="Hovius J.W."/>
        </authorList>
    </citation>
    <scope>NUCLEOTIDE SEQUENCE</scope>
    <source>
        <strain evidence="1">Yekat-1</strain>
        <plasmid evidence="1">pYekat-1-lp70</plasmid>
    </source>
</reference>
<keyword evidence="2" id="KW-0614">Plasmid</keyword>
<dbReference type="Proteomes" id="UP000291995">
    <property type="component" value="Plasmid pYekat-76-lp70"/>
</dbReference>
<dbReference type="Proteomes" id="UP000230633">
    <property type="component" value="Plasmid pYekat-1-lp70"/>
</dbReference>
<evidence type="ECO:0000313" key="3">
    <source>
        <dbReference type="Proteomes" id="UP000230633"/>
    </source>
</evidence>
<dbReference type="RefSeq" id="WP_156768807.1">
    <property type="nucleotide sequence ID" value="NZ_CP024207.2"/>
</dbReference>
<evidence type="ECO:0000313" key="4">
    <source>
        <dbReference type="Proteomes" id="UP000291995"/>
    </source>
</evidence>
<gene>
    <name evidence="1" type="ORF">CNO13_06555</name>
    <name evidence="2" type="ORF">EZU67_007040</name>
</gene>
<evidence type="ECO:0000313" key="1">
    <source>
        <dbReference type="EMBL" id="WDE71647.1"/>
    </source>
</evidence>
<reference evidence="3" key="1">
    <citation type="submission" date="2017-10" db="EMBL/GenBank/DDBJ databases">
        <title>Whole genome sequencing of Borrelia miyamotoi strains isolated at the Russian territory.</title>
        <authorList>
            <person name="Kuleshov K.V."/>
            <person name="Platonov A.E."/>
            <person name="Goptar I.A."/>
            <person name="Shipulin G.A."/>
            <person name="Markelov M.L."/>
            <person name="Koetsveld J."/>
            <person name="Kolyasnikova N.M."/>
            <person name="Sarksyan D.S."/>
            <person name="Toporkova M.G."/>
            <person name="Hovius J.W."/>
        </authorList>
    </citation>
    <scope>NUCLEOTIDE SEQUENCE [LARGE SCALE GENOMIC DNA]</scope>
    <source>
        <strain evidence="3">Yekat-1</strain>
        <plasmid evidence="3">pYekat-1-lp70</plasmid>
    </source>
</reference>
<reference evidence="2" key="2">
    <citation type="submission" date="2022-12" db="EMBL/GenBank/DDBJ databases">
        <title>B. miyamotoi WGS.</title>
        <authorList>
            <person name="Kuleshov K.V."/>
            <person name="Hoornstra D."/>
            <person name="Hovius J.W."/>
            <person name="Platonov A.E."/>
            <person name="Telford S.R. III."/>
        </authorList>
    </citation>
    <scope>NUCLEOTIDE SEQUENCE</scope>
    <source>
        <strain evidence="2">Yekat-76</strain>
        <plasmid evidence="2">pYekat-76-lp70</plasmid>
    </source>
</reference>
<protein>
    <submittedName>
        <fullName evidence="2">Uncharacterized protein</fullName>
    </submittedName>
</protein>
<accession>A0AAQ3HF15</accession>
<evidence type="ECO:0000313" key="2">
    <source>
        <dbReference type="EMBL" id="WEG86040.1"/>
    </source>
</evidence>
<organism evidence="2 4">
    <name type="scientific">Borrelia miyamotoi</name>
    <dbReference type="NCBI Taxonomy" id="47466"/>
    <lineage>
        <taxon>Bacteria</taxon>
        <taxon>Pseudomonadati</taxon>
        <taxon>Spirochaetota</taxon>
        <taxon>Spirochaetia</taxon>
        <taxon>Spirochaetales</taxon>
        <taxon>Borreliaceae</taxon>
        <taxon>Borrelia</taxon>
    </lineage>
</organism>
<proteinExistence type="predicted"/>
<keyword evidence="3" id="KW-1185">Reference proteome</keyword>
<geneLocation type="plasmid" evidence="2 4">
    <name>pYekat-76-lp70</name>
</geneLocation>
<sequence>MDNISLREKNIVGLNDDYVKFIRFAEYKIENSKEGVFGIITNNGFYIILHLEE</sequence>
<dbReference type="AlphaFoldDB" id="A0AAQ3HF15"/>
<name>A0AAQ3HF15_9SPIR</name>
<geneLocation type="plasmid" evidence="1 3">
    <name>pYekat-1-lp70</name>
</geneLocation>
<dbReference type="EMBL" id="CP024335">
    <property type="protein sequence ID" value="WDE71647.1"/>
    <property type="molecule type" value="Genomic_DNA"/>
</dbReference>
<dbReference type="EMBL" id="CP117139">
    <property type="protein sequence ID" value="WEG86040.1"/>
    <property type="molecule type" value="Genomic_DNA"/>
</dbReference>